<protein>
    <recommendedName>
        <fullName evidence="5">DUF3558 domain-containing protein</fullName>
    </recommendedName>
</protein>
<dbReference type="EMBL" id="FUZO01000001">
    <property type="protein sequence ID" value="SKC40295.1"/>
    <property type="molecule type" value="Genomic_DNA"/>
</dbReference>
<proteinExistence type="predicted"/>
<evidence type="ECO:0008006" key="5">
    <source>
        <dbReference type="Google" id="ProtNLM"/>
    </source>
</evidence>
<evidence type="ECO:0000313" key="3">
    <source>
        <dbReference type="EMBL" id="SKC40295.1"/>
    </source>
</evidence>
<comment type="caution">
    <text evidence="3">The sequence shown here is derived from an EMBL/GenBank/DDBJ whole genome shotgun (WGS) entry which is preliminary data.</text>
</comment>
<dbReference type="PROSITE" id="PS51257">
    <property type="entry name" value="PROKAR_LIPOPROTEIN"/>
    <property type="match status" value="1"/>
</dbReference>
<name>A0ABY1LJ79_9MICO</name>
<evidence type="ECO:0000256" key="1">
    <source>
        <dbReference type="SAM" id="MobiDB-lite"/>
    </source>
</evidence>
<dbReference type="RefSeq" id="WP_139382362.1">
    <property type="nucleotide sequence ID" value="NZ_FUZO01000001.1"/>
</dbReference>
<feature type="chain" id="PRO_5045974221" description="DUF3558 domain-containing protein" evidence="2">
    <location>
        <begin position="23"/>
        <end position="198"/>
    </location>
</feature>
<organism evidence="3 4">
    <name type="scientific">Plantibacter cousiniae</name>
    <name type="common">nom. nud.</name>
    <dbReference type="NCBI Taxonomy" id="199709"/>
    <lineage>
        <taxon>Bacteria</taxon>
        <taxon>Bacillati</taxon>
        <taxon>Actinomycetota</taxon>
        <taxon>Actinomycetes</taxon>
        <taxon>Micrococcales</taxon>
        <taxon>Microbacteriaceae</taxon>
        <taxon>Plantibacter</taxon>
    </lineage>
</organism>
<reference evidence="3 4" key="1">
    <citation type="submission" date="2017-02" db="EMBL/GenBank/DDBJ databases">
        <authorList>
            <person name="Varghese N."/>
            <person name="Submissions S."/>
        </authorList>
    </citation>
    <scope>NUCLEOTIDE SEQUENCE [LARGE SCALE GENOMIC DNA]</scope>
    <source>
        <strain evidence="3 4">VKM Ac-1787</strain>
    </source>
</reference>
<sequence>MRVLQRAGLPLLVSGTIVLALSACTGGGGPGGGSAGSASPAASVPAESSSGGSGDGSSLQVDCAAVEAAVAPYIAGLVAREDNGADEYGTVCGWEAPEGTIDAADIRSVEIVVSPESSEALSADELAAAGLTPIPDATIEAAGGTAYSATVETGVAAVIVTTVVLPETEISVTGGQWAGHPSLDGPAAVEVVKALMGR</sequence>
<evidence type="ECO:0000256" key="2">
    <source>
        <dbReference type="SAM" id="SignalP"/>
    </source>
</evidence>
<dbReference type="Proteomes" id="UP000190827">
    <property type="component" value="Unassembled WGS sequence"/>
</dbReference>
<feature type="region of interest" description="Disordered" evidence="1">
    <location>
        <begin position="30"/>
        <end position="57"/>
    </location>
</feature>
<gene>
    <name evidence="3" type="ORF">SAMN06295973_0593</name>
</gene>
<keyword evidence="4" id="KW-1185">Reference proteome</keyword>
<feature type="compositionally biased region" description="Low complexity" evidence="1">
    <location>
        <begin position="36"/>
        <end position="50"/>
    </location>
</feature>
<feature type="signal peptide" evidence="2">
    <location>
        <begin position="1"/>
        <end position="22"/>
    </location>
</feature>
<keyword evidence="2" id="KW-0732">Signal</keyword>
<accession>A0ABY1LJ79</accession>
<evidence type="ECO:0000313" key="4">
    <source>
        <dbReference type="Proteomes" id="UP000190827"/>
    </source>
</evidence>